<dbReference type="EMBL" id="MN739836">
    <property type="protein sequence ID" value="QHT74034.1"/>
    <property type="molecule type" value="Genomic_DNA"/>
</dbReference>
<name>A0A6C0H0G5_9ZZZZ</name>
<organism evidence="1">
    <name type="scientific">viral metagenome</name>
    <dbReference type="NCBI Taxonomy" id="1070528"/>
    <lineage>
        <taxon>unclassified sequences</taxon>
        <taxon>metagenomes</taxon>
        <taxon>organismal metagenomes</taxon>
    </lineage>
</organism>
<evidence type="ECO:0000313" key="1">
    <source>
        <dbReference type="EMBL" id="QHT74034.1"/>
    </source>
</evidence>
<accession>A0A6C0H0G5</accession>
<reference evidence="1" key="1">
    <citation type="journal article" date="2020" name="Nature">
        <title>Giant virus diversity and host interactions through global metagenomics.</title>
        <authorList>
            <person name="Schulz F."/>
            <person name="Roux S."/>
            <person name="Paez-Espino D."/>
            <person name="Jungbluth S."/>
            <person name="Walsh D.A."/>
            <person name="Denef V.J."/>
            <person name="McMahon K.D."/>
            <person name="Konstantinidis K.T."/>
            <person name="Eloe-Fadrosh E.A."/>
            <person name="Kyrpides N.C."/>
            <person name="Woyke T."/>
        </authorList>
    </citation>
    <scope>NUCLEOTIDE SEQUENCE</scope>
    <source>
        <strain evidence="1">GVMAG-M-3300023179-4</strain>
    </source>
</reference>
<evidence type="ECO:0008006" key="2">
    <source>
        <dbReference type="Google" id="ProtNLM"/>
    </source>
</evidence>
<dbReference type="AlphaFoldDB" id="A0A6C0H0G5"/>
<sequence>MSSNKLFNKFYPMFCQEALSSNISSKLAAGVLKGKKLVSKVCCNTSRNFCRGVECGSLHAEANALLSYFGKSLQFNVVTGRWCLKPRTNKKCEKT</sequence>
<proteinExistence type="predicted"/>
<protein>
    <recommendedName>
        <fullName evidence="2">CMP/dCMP-type deaminase domain-containing protein</fullName>
    </recommendedName>
</protein>